<dbReference type="OrthoDB" id="406105at2759"/>
<evidence type="ECO:0000313" key="1">
    <source>
        <dbReference type="EMBL" id="CAI3984938.1"/>
    </source>
</evidence>
<proteinExistence type="predicted"/>
<reference evidence="1" key="1">
    <citation type="submission" date="2022-10" db="EMBL/GenBank/DDBJ databases">
        <authorList>
            <person name="Chen Y."/>
            <person name="Dougan E. K."/>
            <person name="Chan C."/>
            <person name="Rhodes N."/>
            <person name="Thang M."/>
        </authorList>
    </citation>
    <scope>NUCLEOTIDE SEQUENCE</scope>
</reference>
<dbReference type="EMBL" id="CAMXCT020000936">
    <property type="protein sequence ID" value="CAL1138313.1"/>
    <property type="molecule type" value="Genomic_DNA"/>
</dbReference>
<evidence type="ECO:0000313" key="3">
    <source>
        <dbReference type="Proteomes" id="UP001152797"/>
    </source>
</evidence>
<dbReference type="EMBL" id="CAMXCT030000936">
    <property type="protein sequence ID" value="CAL4772250.1"/>
    <property type="molecule type" value="Genomic_DNA"/>
</dbReference>
<dbReference type="Proteomes" id="UP001152797">
    <property type="component" value="Unassembled WGS sequence"/>
</dbReference>
<keyword evidence="3" id="KW-1185">Reference proteome</keyword>
<accession>A0A9P1C6D9</accession>
<comment type="caution">
    <text evidence="1">The sequence shown here is derived from an EMBL/GenBank/DDBJ whole genome shotgun (WGS) entry which is preliminary data.</text>
</comment>
<gene>
    <name evidence="1" type="ORF">C1SCF055_LOCUS12431</name>
</gene>
<name>A0A9P1C6D9_9DINO</name>
<protein>
    <submittedName>
        <fullName evidence="1">Uncharacterized protein</fullName>
    </submittedName>
</protein>
<organism evidence="1">
    <name type="scientific">Cladocopium goreaui</name>
    <dbReference type="NCBI Taxonomy" id="2562237"/>
    <lineage>
        <taxon>Eukaryota</taxon>
        <taxon>Sar</taxon>
        <taxon>Alveolata</taxon>
        <taxon>Dinophyceae</taxon>
        <taxon>Suessiales</taxon>
        <taxon>Symbiodiniaceae</taxon>
        <taxon>Cladocopium</taxon>
    </lineage>
</organism>
<dbReference type="EMBL" id="CAMXCT010000936">
    <property type="protein sequence ID" value="CAI3984938.1"/>
    <property type="molecule type" value="Genomic_DNA"/>
</dbReference>
<evidence type="ECO:0000313" key="2">
    <source>
        <dbReference type="EMBL" id="CAL1138313.1"/>
    </source>
</evidence>
<dbReference type="AlphaFoldDB" id="A0A9P1C6D9"/>
<sequence>MNTRIMLSCMSATYCSESSRTKIMETIAWSFKALSIGTYPTSDPWGREFSRSYERERWKLGGQRIAGDFIACLEGIQGDQDYIRLMLTPARFFSRQMCCYYCRACAWTYEGDNPAAAEFLYTNFGPQAAHRNTLVSVEEWLDISTPSPLCSVPGWSPWRILPDQMHLVHLTIAPDAIVSSLLDWTDSEQYVSGSSRERRLSELWEHYHSWCNDNGIKDRAQRKLFTVQTLSPDSVGYVEVSQKRLNATAARYMLFWLSAVAKDYAVTHGAEADEYRAGVACGLAEMELVCLENTRRLTLSEWQRLEEGYLCYRAAANHLCRLAITNGIPRWHVRPKCHYLEHAVYDFGMKNLRHMSNYLDEDMIRRVKRMAVAAHPRFVSQHVMYRYALAACLRWTGMIR</sequence>
<reference evidence="2" key="2">
    <citation type="submission" date="2024-04" db="EMBL/GenBank/DDBJ databases">
        <authorList>
            <person name="Chen Y."/>
            <person name="Shah S."/>
            <person name="Dougan E. K."/>
            <person name="Thang M."/>
            <person name="Chan C."/>
        </authorList>
    </citation>
    <scope>NUCLEOTIDE SEQUENCE [LARGE SCALE GENOMIC DNA]</scope>
</reference>